<keyword evidence="4 8" id="KW-0418">Kinase</keyword>
<dbReference type="InterPro" id="IPR003594">
    <property type="entry name" value="HATPase_dom"/>
</dbReference>
<keyword evidence="11" id="KW-1185">Reference proteome</keyword>
<keyword evidence="6" id="KW-0812">Transmembrane</keyword>
<evidence type="ECO:0000313" key="8">
    <source>
        <dbReference type="EMBL" id="MUG65716.1"/>
    </source>
</evidence>
<name>A0A268F1I7_9BACL</name>
<dbReference type="OrthoDB" id="9781904at2"/>
<dbReference type="PANTHER" id="PTHR24421:SF55">
    <property type="entry name" value="SENSOR HISTIDINE KINASE YDFH"/>
    <property type="match status" value="1"/>
</dbReference>
<keyword evidence="6" id="KW-1133">Transmembrane helix</keyword>
<dbReference type="SMART" id="SM00387">
    <property type="entry name" value="HATPase_c"/>
    <property type="match status" value="1"/>
</dbReference>
<feature type="transmembrane region" description="Helical" evidence="6">
    <location>
        <begin position="21"/>
        <end position="39"/>
    </location>
</feature>
<keyword evidence="3 8" id="KW-0808">Transferase</keyword>
<dbReference type="GO" id="GO:0000155">
    <property type="term" value="F:phosphorelay sensor kinase activity"/>
    <property type="evidence" value="ECO:0007669"/>
    <property type="project" value="InterPro"/>
</dbReference>
<organism evidence="9 10">
    <name type="scientific">Paenibacillus campinasensis</name>
    <dbReference type="NCBI Taxonomy" id="66347"/>
    <lineage>
        <taxon>Bacteria</taxon>
        <taxon>Bacillati</taxon>
        <taxon>Bacillota</taxon>
        <taxon>Bacilli</taxon>
        <taxon>Bacillales</taxon>
        <taxon>Paenibacillaceae</taxon>
        <taxon>Paenibacillus</taxon>
    </lineage>
</organism>
<evidence type="ECO:0000259" key="7">
    <source>
        <dbReference type="SMART" id="SM00387"/>
    </source>
</evidence>
<keyword evidence="6" id="KW-0472">Membrane</keyword>
<feature type="transmembrane region" description="Helical" evidence="6">
    <location>
        <begin position="72"/>
        <end position="89"/>
    </location>
</feature>
<evidence type="ECO:0000256" key="2">
    <source>
        <dbReference type="ARBA" id="ARBA00012438"/>
    </source>
</evidence>
<dbReference type="PANTHER" id="PTHR24421">
    <property type="entry name" value="NITRATE/NITRITE SENSOR PROTEIN NARX-RELATED"/>
    <property type="match status" value="1"/>
</dbReference>
<evidence type="ECO:0000256" key="6">
    <source>
        <dbReference type="SAM" id="Phobius"/>
    </source>
</evidence>
<dbReference type="EMBL" id="NPBY01000013">
    <property type="protein sequence ID" value="PAD79245.1"/>
    <property type="molecule type" value="Genomic_DNA"/>
</dbReference>
<evidence type="ECO:0000256" key="1">
    <source>
        <dbReference type="ARBA" id="ARBA00000085"/>
    </source>
</evidence>
<dbReference type="Gene3D" id="3.30.565.10">
    <property type="entry name" value="Histidine kinase-like ATPase, C-terminal domain"/>
    <property type="match status" value="1"/>
</dbReference>
<dbReference type="EMBL" id="WOAA01000003">
    <property type="protein sequence ID" value="MUG65716.1"/>
    <property type="molecule type" value="Genomic_DNA"/>
</dbReference>
<dbReference type="Proteomes" id="UP000435177">
    <property type="component" value="Unassembled WGS sequence"/>
</dbReference>
<dbReference type="Pfam" id="PF07730">
    <property type="entry name" value="HisKA_3"/>
    <property type="match status" value="1"/>
</dbReference>
<feature type="transmembrane region" description="Helical" evidence="6">
    <location>
        <begin position="142"/>
        <end position="164"/>
    </location>
</feature>
<feature type="transmembrane region" description="Helical" evidence="6">
    <location>
        <begin position="45"/>
        <end position="63"/>
    </location>
</feature>
<dbReference type="SUPFAM" id="SSF55874">
    <property type="entry name" value="ATPase domain of HSP90 chaperone/DNA topoisomerase II/histidine kinase"/>
    <property type="match status" value="1"/>
</dbReference>
<dbReference type="InterPro" id="IPR050482">
    <property type="entry name" value="Sensor_HK_TwoCompSys"/>
</dbReference>
<dbReference type="Proteomes" id="UP000215596">
    <property type="component" value="Unassembled WGS sequence"/>
</dbReference>
<dbReference type="EC" id="2.7.13.3" evidence="2"/>
<comment type="catalytic activity">
    <reaction evidence="1">
        <text>ATP + protein L-histidine = ADP + protein N-phospho-L-histidine.</text>
        <dbReference type="EC" id="2.7.13.3"/>
    </reaction>
</comment>
<dbReference type="Gene3D" id="1.20.5.1930">
    <property type="match status" value="1"/>
</dbReference>
<comment type="caution">
    <text evidence="9">The sequence shown here is derived from an EMBL/GenBank/DDBJ whole genome shotgun (WGS) entry which is preliminary data.</text>
</comment>
<evidence type="ECO:0000313" key="9">
    <source>
        <dbReference type="EMBL" id="PAD79245.1"/>
    </source>
</evidence>
<proteinExistence type="predicted"/>
<evidence type="ECO:0000256" key="5">
    <source>
        <dbReference type="ARBA" id="ARBA00023012"/>
    </source>
</evidence>
<dbReference type="InterPro" id="IPR036890">
    <property type="entry name" value="HATPase_C_sf"/>
</dbReference>
<dbReference type="RefSeq" id="WP_095263841.1">
    <property type="nucleotide sequence ID" value="NZ_NPBY01000013.1"/>
</dbReference>
<evidence type="ECO:0000256" key="4">
    <source>
        <dbReference type="ARBA" id="ARBA00022777"/>
    </source>
</evidence>
<dbReference type="InterPro" id="IPR011712">
    <property type="entry name" value="Sig_transdc_His_kin_sub3_dim/P"/>
</dbReference>
<evidence type="ECO:0000256" key="3">
    <source>
        <dbReference type="ARBA" id="ARBA00022679"/>
    </source>
</evidence>
<feature type="transmembrane region" description="Helical" evidence="6">
    <location>
        <begin position="95"/>
        <end position="112"/>
    </location>
</feature>
<protein>
    <recommendedName>
        <fullName evidence="2">histidine kinase</fullName>
        <ecNumber evidence="2">2.7.13.3</ecNumber>
    </recommendedName>
</protein>
<dbReference type="GO" id="GO:0016020">
    <property type="term" value="C:membrane"/>
    <property type="evidence" value="ECO:0007669"/>
    <property type="project" value="InterPro"/>
</dbReference>
<keyword evidence="5" id="KW-0902">Two-component regulatory system</keyword>
<accession>A0A268F1I7</accession>
<sequence length="399" mass="44749">MELNANWIGKETTLTAARIPIVLWVLLVTTATITLQTIVNPVIVPTIYFLVMIAVHVLLYWHVKVVVSVSRLLYVTVQGVLIFSTALLMPDGMPALLIGLLPVLIGQCLAIYRRLIIVSMIFGILYACFCIFTLNTQWSNDILLFIALMIFMTIIIISYAILFYRQVESRMRTEFFLKDLKQAHDQVEQLTIANERQRMARDLHDTLAQGLAGLIMQLEATEAHLNRGNLERAKEIVNKSMSQARRTLADARNAIDDLRARTLPELDWQDAVKSEIHRFSSATGTPVKLNNAVKMRLSGKTMEHLLYVLREALTNIAKHAEATDVIVQMEDTTDGNFRMTIRDNGIGFNPDIIGNQAGHYGLIGIKERVRLIGGHVNILNTGTGTCIQILLQKKESEGG</sequence>
<evidence type="ECO:0000313" key="10">
    <source>
        <dbReference type="Proteomes" id="UP000215596"/>
    </source>
</evidence>
<reference evidence="9 10" key="1">
    <citation type="submission" date="2017-07" db="EMBL/GenBank/DDBJ databases">
        <title>Isolation and whole genome analysis of endospore-forming bacteria from heroin.</title>
        <authorList>
            <person name="Kalinowski J."/>
            <person name="Ahrens B."/>
            <person name="Al-Dilaimi A."/>
            <person name="Winkler A."/>
            <person name="Wibberg D."/>
            <person name="Schleenbecker U."/>
            <person name="Ruckert C."/>
            <person name="Wolfel R."/>
            <person name="Grass G."/>
        </authorList>
    </citation>
    <scope>NUCLEOTIDE SEQUENCE [LARGE SCALE GENOMIC DNA]</scope>
    <source>
        <strain evidence="9 10">7537-G1</strain>
    </source>
</reference>
<dbReference type="GO" id="GO:0046983">
    <property type="term" value="F:protein dimerization activity"/>
    <property type="evidence" value="ECO:0007669"/>
    <property type="project" value="InterPro"/>
</dbReference>
<feature type="domain" description="Histidine kinase/HSP90-like ATPase" evidence="7">
    <location>
        <begin position="300"/>
        <end position="395"/>
    </location>
</feature>
<reference evidence="8 11" key="2">
    <citation type="submission" date="2019-11" db="EMBL/GenBank/DDBJ databases">
        <title>Draft genome sequences of five Paenibacillus species of dairy origin.</title>
        <authorList>
            <person name="Olajide A.M."/>
            <person name="Chen S."/>
            <person name="Lapointe G."/>
        </authorList>
    </citation>
    <scope>NUCLEOTIDE SEQUENCE [LARGE SCALE GENOMIC DNA]</scope>
    <source>
        <strain evidence="8 11">3CS1</strain>
    </source>
</reference>
<dbReference type="AlphaFoldDB" id="A0A268F1I7"/>
<dbReference type="Pfam" id="PF02518">
    <property type="entry name" value="HATPase_c"/>
    <property type="match status" value="1"/>
</dbReference>
<evidence type="ECO:0000313" key="11">
    <source>
        <dbReference type="Proteomes" id="UP000435177"/>
    </source>
</evidence>
<dbReference type="CDD" id="cd16917">
    <property type="entry name" value="HATPase_UhpB-NarQ-NarX-like"/>
    <property type="match status" value="1"/>
</dbReference>
<feature type="transmembrane region" description="Helical" evidence="6">
    <location>
        <begin position="117"/>
        <end position="136"/>
    </location>
</feature>
<gene>
    <name evidence="9" type="ORF">CHH67_04760</name>
    <name evidence="8" type="ORF">GNP94_06795</name>
</gene>